<sequence>MKVTLVYISLIISLIITFVRTQSVAFDSSISIQLFHALDSNNPDSFTSRGNISIVSINSADYQINQKPLKQNELQLFKDLAKNGKFYRLRAEVISTDGIKTSFLTSSKACHLMESQLHDFLTISFDHNNVVVSINLRPVNLETFSDCDDSFLKSVNSNAFNTVVTLKNIDIAPSPDTVGFIQKLEREREQRERGENSKDNRSFLQKYWMYIVPAVILLLISGVSNPEAQGSASGNGNQR</sequence>
<evidence type="ECO:0000256" key="9">
    <source>
        <dbReference type="SAM" id="SignalP"/>
    </source>
</evidence>
<keyword evidence="5 9" id="KW-0732">Signal</keyword>
<comment type="subcellular location">
    <subcellularLocation>
        <location evidence="1">Endoplasmic reticulum membrane</location>
        <topology evidence="1">Single-pass type I membrane protein</topology>
    </subcellularLocation>
</comment>
<gene>
    <name evidence="10" type="ORF">PVAND_003539</name>
</gene>
<dbReference type="EMBL" id="JADBJN010000003">
    <property type="protein sequence ID" value="KAG5673495.1"/>
    <property type="molecule type" value="Genomic_DNA"/>
</dbReference>
<dbReference type="AlphaFoldDB" id="A0A9J6BUC3"/>
<proteinExistence type="inferred from homology"/>
<evidence type="ECO:0000256" key="7">
    <source>
        <dbReference type="ARBA" id="ARBA00022989"/>
    </source>
</evidence>
<dbReference type="OrthoDB" id="1894652at2759"/>
<feature type="signal peptide" evidence="9">
    <location>
        <begin position="1"/>
        <end position="21"/>
    </location>
</feature>
<name>A0A9J6BUC3_POLVA</name>
<evidence type="ECO:0000256" key="6">
    <source>
        <dbReference type="ARBA" id="ARBA00022824"/>
    </source>
</evidence>
<evidence type="ECO:0000256" key="3">
    <source>
        <dbReference type="ARBA" id="ARBA00020105"/>
    </source>
</evidence>
<evidence type="ECO:0000313" key="11">
    <source>
        <dbReference type="Proteomes" id="UP001107558"/>
    </source>
</evidence>
<keyword evidence="4" id="KW-0812">Transmembrane</keyword>
<keyword evidence="7" id="KW-1133">Transmembrane helix</keyword>
<evidence type="ECO:0000256" key="8">
    <source>
        <dbReference type="ARBA" id="ARBA00023136"/>
    </source>
</evidence>
<evidence type="ECO:0000313" key="10">
    <source>
        <dbReference type="EMBL" id="KAG5673495.1"/>
    </source>
</evidence>
<dbReference type="PANTHER" id="PTHR21397:SF4">
    <property type="entry name" value="ER MEMBRANE PROTEIN COMPLEX SUBUNIT 10"/>
    <property type="match status" value="1"/>
</dbReference>
<evidence type="ECO:0000256" key="2">
    <source>
        <dbReference type="ARBA" id="ARBA00007695"/>
    </source>
</evidence>
<keyword evidence="6" id="KW-0256">Endoplasmic reticulum</keyword>
<comment type="caution">
    <text evidence="10">The sequence shown here is derived from an EMBL/GenBank/DDBJ whole genome shotgun (WGS) entry which is preliminary data.</text>
</comment>
<keyword evidence="8" id="KW-0472">Membrane</keyword>
<organism evidence="10 11">
    <name type="scientific">Polypedilum vanderplanki</name>
    <name type="common">Sleeping chironomid midge</name>
    <dbReference type="NCBI Taxonomy" id="319348"/>
    <lineage>
        <taxon>Eukaryota</taxon>
        <taxon>Metazoa</taxon>
        <taxon>Ecdysozoa</taxon>
        <taxon>Arthropoda</taxon>
        <taxon>Hexapoda</taxon>
        <taxon>Insecta</taxon>
        <taxon>Pterygota</taxon>
        <taxon>Neoptera</taxon>
        <taxon>Endopterygota</taxon>
        <taxon>Diptera</taxon>
        <taxon>Nematocera</taxon>
        <taxon>Chironomoidea</taxon>
        <taxon>Chironomidae</taxon>
        <taxon>Chironominae</taxon>
        <taxon>Polypedilum</taxon>
        <taxon>Polypedilum</taxon>
    </lineage>
</organism>
<feature type="chain" id="PRO_5039898220" description="ER membrane protein complex subunit 10" evidence="9">
    <location>
        <begin position="22"/>
        <end position="239"/>
    </location>
</feature>
<evidence type="ECO:0000256" key="4">
    <source>
        <dbReference type="ARBA" id="ARBA00022692"/>
    </source>
</evidence>
<dbReference type="Pfam" id="PF21203">
    <property type="entry name" value="ECM10"/>
    <property type="match status" value="1"/>
</dbReference>
<reference evidence="10" key="1">
    <citation type="submission" date="2021-03" db="EMBL/GenBank/DDBJ databases">
        <title>Chromosome level genome of the anhydrobiotic midge Polypedilum vanderplanki.</title>
        <authorList>
            <person name="Yoshida Y."/>
            <person name="Kikawada T."/>
            <person name="Gusev O."/>
        </authorList>
    </citation>
    <scope>NUCLEOTIDE SEQUENCE</scope>
    <source>
        <strain evidence="10">NIAS01</strain>
        <tissue evidence="10">Whole body or cell culture</tissue>
    </source>
</reference>
<evidence type="ECO:0000256" key="5">
    <source>
        <dbReference type="ARBA" id="ARBA00022729"/>
    </source>
</evidence>
<dbReference type="Proteomes" id="UP001107558">
    <property type="component" value="Chromosome 3"/>
</dbReference>
<comment type="similarity">
    <text evidence="2">Belongs to the EMC10 family.</text>
</comment>
<dbReference type="CDD" id="cd22209">
    <property type="entry name" value="EMC10"/>
    <property type="match status" value="1"/>
</dbReference>
<evidence type="ECO:0000256" key="1">
    <source>
        <dbReference type="ARBA" id="ARBA00004115"/>
    </source>
</evidence>
<keyword evidence="11" id="KW-1185">Reference proteome</keyword>
<dbReference type="GO" id="GO:0072546">
    <property type="term" value="C:EMC complex"/>
    <property type="evidence" value="ECO:0007669"/>
    <property type="project" value="TreeGrafter"/>
</dbReference>
<protein>
    <recommendedName>
        <fullName evidence="3">ER membrane protein complex subunit 10</fullName>
    </recommendedName>
</protein>
<dbReference type="PANTHER" id="PTHR21397">
    <property type="entry name" value="CHROMATIN COMPLEXES SUBUNIT BAP18-RELATED"/>
    <property type="match status" value="1"/>
</dbReference>
<accession>A0A9J6BUC3</accession>